<dbReference type="PANTHER" id="PTHR11552:SF227">
    <property type="entry name" value="GLUCOSE DEHYDROGENASE [FAD, QUINONE]-LIKE PROTEIN"/>
    <property type="match status" value="1"/>
</dbReference>
<dbReference type="InterPro" id="IPR000172">
    <property type="entry name" value="GMC_OxRdtase_N"/>
</dbReference>
<evidence type="ECO:0000256" key="1">
    <source>
        <dbReference type="ARBA" id="ARBA00010790"/>
    </source>
</evidence>
<dbReference type="EMBL" id="JARBHB010000011">
    <property type="protein sequence ID" value="KAJ8872722.1"/>
    <property type="molecule type" value="Genomic_DNA"/>
</dbReference>
<feature type="domain" description="Glucose-methanol-choline oxidoreductase N-terminal" evidence="3">
    <location>
        <begin position="32"/>
        <end position="264"/>
    </location>
</feature>
<dbReference type="Proteomes" id="UP001159363">
    <property type="component" value="Chromosome 10"/>
</dbReference>
<evidence type="ECO:0000259" key="3">
    <source>
        <dbReference type="Pfam" id="PF00732"/>
    </source>
</evidence>
<dbReference type="InterPro" id="IPR036188">
    <property type="entry name" value="FAD/NAD-bd_sf"/>
</dbReference>
<reference evidence="4 5" key="1">
    <citation type="submission" date="2023-02" db="EMBL/GenBank/DDBJ databases">
        <title>LHISI_Scaffold_Assembly.</title>
        <authorList>
            <person name="Stuart O.P."/>
            <person name="Cleave R."/>
            <person name="Magrath M.J.L."/>
            <person name="Mikheyev A.S."/>
        </authorList>
    </citation>
    <scope>NUCLEOTIDE SEQUENCE [LARGE SCALE GENOMIC DNA]</scope>
    <source>
        <strain evidence="4">Daus_M_001</strain>
        <tissue evidence="4">Leg muscle</tissue>
    </source>
</reference>
<keyword evidence="2" id="KW-0732">Signal</keyword>
<dbReference type="Gene3D" id="3.30.560.10">
    <property type="entry name" value="Glucose Oxidase, domain 3"/>
    <property type="match status" value="1"/>
</dbReference>
<sequence length="266" mass="29373">MSRQAASLWLLGVVIFDSVKKGPARLLDDGQYDFVIVGAGSAGSVLANRLTEIPHWDVLLVEAGGEPPDWSLVPAYWRFALPPEGGISWDYRSVPSPEACGGNGCSYRGGKCLGGSSSTNCMFYLRGSKQDYDQLARMGNKGWGYEDVLPYFIKSERNGDPRLGSTRYHGSDGPLNVEKFRYQDENTLAIFEGLGELGLQETDLNGEQITGAMITQMTSRNGERHSTYSAFLKPVRTRPNLHILINSHVSRILFRNESEAYGIELP</sequence>
<dbReference type="Gene3D" id="3.50.50.60">
    <property type="entry name" value="FAD/NAD(P)-binding domain"/>
    <property type="match status" value="1"/>
</dbReference>
<name>A0ABQ9GL47_9NEOP</name>
<feature type="signal peptide" evidence="2">
    <location>
        <begin position="1"/>
        <end position="24"/>
    </location>
</feature>
<dbReference type="Pfam" id="PF00732">
    <property type="entry name" value="GMC_oxred_N"/>
    <property type="match status" value="1"/>
</dbReference>
<accession>A0ABQ9GL47</accession>
<evidence type="ECO:0000313" key="4">
    <source>
        <dbReference type="EMBL" id="KAJ8872722.1"/>
    </source>
</evidence>
<comment type="similarity">
    <text evidence="1">Belongs to the GMC oxidoreductase family.</text>
</comment>
<dbReference type="SUPFAM" id="SSF51905">
    <property type="entry name" value="FAD/NAD(P)-binding domain"/>
    <property type="match status" value="1"/>
</dbReference>
<organism evidence="4 5">
    <name type="scientific">Dryococelus australis</name>
    <dbReference type="NCBI Taxonomy" id="614101"/>
    <lineage>
        <taxon>Eukaryota</taxon>
        <taxon>Metazoa</taxon>
        <taxon>Ecdysozoa</taxon>
        <taxon>Arthropoda</taxon>
        <taxon>Hexapoda</taxon>
        <taxon>Insecta</taxon>
        <taxon>Pterygota</taxon>
        <taxon>Neoptera</taxon>
        <taxon>Polyneoptera</taxon>
        <taxon>Phasmatodea</taxon>
        <taxon>Verophasmatodea</taxon>
        <taxon>Anareolatae</taxon>
        <taxon>Phasmatidae</taxon>
        <taxon>Eurycanthinae</taxon>
        <taxon>Dryococelus</taxon>
    </lineage>
</organism>
<evidence type="ECO:0000313" key="5">
    <source>
        <dbReference type="Proteomes" id="UP001159363"/>
    </source>
</evidence>
<evidence type="ECO:0000256" key="2">
    <source>
        <dbReference type="SAM" id="SignalP"/>
    </source>
</evidence>
<comment type="caution">
    <text evidence="4">The sequence shown here is derived from an EMBL/GenBank/DDBJ whole genome shotgun (WGS) entry which is preliminary data.</text>
</comment>
<keyword evidence="5" id="KW-1185">Reference proteome</keyword>
<proteinExistence type="inferred from homology"/>
<dbReference type="InterPro" id="IPR012132">
    <property type="entry name" value="GMC_OxRdtase"/>
</dbReference>
<gene>
    <name evidence="4" type="ORF">PR048_026336</name>
</gene>
<feature type="chain" id="PRO_5046340501" description="Glucose-methanol-choline oxidoreductase N-terminal domain-containing protein" evidence="2">
    <location>
        <begin position="25"/>
        <end position="266"/>
    </location>
</feature>
<protein>
    <recommendedName>
        <fullName evidence="3">Glucose-methanol-choline oxidoreductase N-terminal domain-containing protein</fullName>
    </recommendedName>
</protein>
<dbReference type="PANTHER" id="PTHR11552">
    <property type="entry name" value="GLUCOSE-METHANOL-CHOLINE GMC OXIDOREDUCTASE"/>
    <property type="match status" value="1"/>
</dbReference>